<evidence type="ECO:0000313" key="2">
    <source>
        <dbReference type="Proteomes" id="UP001218246"/>
    </source>
</evidence>
<dbReference type="InterPro" id="IPR019687">
    <property type="entry name" value="DUF2535"/>
</dbReference>
<keyword evidence="2" id="KW-1185">Reference proteome</keyword>
<dbReference type="Proteomes" id="UP001218246">
    <property type="component" value="Unassembled WGS sequence"/>
</dbReference>
<dbReference type="EMBL" id="JARULN010000001">
    <property type="protein sequence ID" value="MDG5753028.1"/>
    <property type="molecule type" value="Genomic_DNA"/>
</dbReference>
<gene>
    <name evidence="1" type="ORF">P6P90_03315</name>
</gene>
<dbReference type="RefSeq" id="WP_124564634.1">
    <property type="nucleotide sequence ID" value="NZ_JARRRY010000001.1"/>
</dbReference>
<reference evidence="1 2" key="1">
    <citation type="submission" date="2023-04" db="EMBL/GenBank/DDBJ databases">
        <title>Ectobacillus antri isolated from activated sludge.</title>
        <authorList>
            <person name="Yan P."/>
            <person name="Liu X."/>
        </authorList>
    </citation>
    <scope>NUCLEOTIDE SEQUENCE [LARGE SCALE GENOMIC DNA]</scope>
    <source>
        <strain evidence="1 2">C18H</strain>
    </source>
</reference>
<sequence length="83" mass="9990">MIMKSFYFTHLTGMCVKIVEIPVLESQHPFAFQINARLQLFISKIQKQKNPNFSYSFREYLRNSMKWSEYSRVYEVNTLEKNA</sequence>
<comment type="caution">
    <text evidence="1">The sequence shown here is derived from an EMBL/GenBank/DDBJ whole genome shotgun (WGS) entry which is preliminary data.</text>
</comment>
<name>A0ABT6H1C8_9BACI</name>
<organism evidence="1 2">
    <name type="scientific">Ectobacillus antri</name>
    <dbReference type="NCBI Taxonomy" id="2486280"/>
    <lineage>
        <taxon>Bacteria</taxon>
        <taxon>Bacillati</taxon>
        <taxon>Bacillota</taxon>
        <taxon>Bacilli</taxon>
        <taxon>Bacillales</taxon>
        <taxon>Bacillaceae</taxon>
        <taxon>Ectobacillus</taxon>
    </lineage>
</organism>
<evidence type="ECO:0000313" key="1">
    <source>
        <dbReference type="EMBL" id="MDG5753028.1"/>
    </source>
</evidence>
<accession>A0ABT6H1C8</accession>
<proteinExistence type="predicted"/>
<protein>
    <submittedName>
        <fullName evidence="1">DUF2535 family protein</fullName>
    </submittedName>
</protein>
<dbReference type="Pfam" id="PF10751">
    <property type="entry name" value="DUF2535"/>
    <property type="match status" value="1"/>
</dbReference>